<evidence type="ECO:0000313" key="3">
    <source>
        <dbReference type="Proteomes" id="UP000011783"/>
    </source>
</evidence>
<keyword evidence="1" id="KW-0812">Transmembrane</keyword>
<sequence length="62" mass="7299">MNFVYTLLTDMCSPKNRYVRLVQFKRFNRFRAGDVFLCSDFILLLSAAFTIPKAIYGINIRE</sequence>
<comment type="caution">
    <text evidence="2">The sequence shown here is derived from an EMBL/GenBank/DDBJ whole genome shotgun (WGS) entry which is preliminary data.</text>
</comment>
<dbReference type="Proteomes" id="UP000011783">
    <property type="component" value="Unassembled WGS sequence"/>
</dbReference>
<dbReference type="BioCyc" id="LBOR1193007:G11KN-2724-MONOMER"/>
<evidence type="ECO:0000313" key="2">
    <source>
        <dbReference type="EMBL" id="EMF98152.1"/>
    </source>
</evidence>
<keyword evidence="1" id="KW-0472">Membrane</keyword>
<dbReference type="AlphaFoldDB" id="M3F8B5"/>
<protein>
    <submittedName>
        <fullName evidence="2">Uncharacterized protein</fullName>
    </submittedName>
</protein>
<organism evidence="2 3">
    <name type="scientific">Leptospira borgpetersenii str. 200701203</name>
    <dbReference type="NCBI Taxonomy" id="1193007"/>
    <lineage>
        <taxon>Bacteria</taxon>
        <taxon>Pseudomonadati</taxon>
        <taxon>Spirochaetota</taxon>
        <taxon>Spirochaetia</taxon>
        <taxon>Leptospirales</taxon>
        <taxon>Leptospiraceae</taxon>
        <taxon>Leptospira</taxon>
    </lineage>
</organism>
<gene>
    <name evidence="2" type="ORF">LEP1GSC123_1072</name>
</gene>
<feature type="transmembrane region" description="Helical" evidence="1">
    <location>
        <begin position="35"/>
        <end position="56"/>
    </location>
</feature>
<proteinExistence type="predicted"/>
<evidence type="ECO:0000256" key="1">
    <source>
        <dbReference type="SAM" id="Phobius"/>
    </source>
</evidence>
<name>M3F8B5_LEPBO</name>
<dbReference type="EMBL" id="AKWO02000098">
    <property type="protein sequence ID" value="EMF98152.1"/>
    <property type="molecule type" value="Genomic_DNA"/>
</dbReference>
<reference evidence="2 3" key="1">
    <citation type="submission" date="2013-01" db="EMBL/GenBank/DDBJ databases">
        <authorList>
            <person name="Harkins D.M."/>
            <person name="Durkin A.S."/>
            <person name="Brinkac L.M."/>
            <person name="Haft D.H."/>
            <person name="Selengut J.D."/>
            <person name="Sanka R."/>
            <person name="DePew J."/>
            <person name="Purushe J."/>
            <person name="Picardeau M."/>
            <person name="Werts C."/>
            <person name="Goarant C."/>
            <person name="Vinetz J.M."/>
            <person name="Sutton G.G."/>
            <person name="Nierman W.C."/>
            <person name="Fouts D.E."/>
        </authorList>
    </citation>
    <scope>NUCLEOTIDE SEQUENCE [LARGE SCALE GENOMIC DNA]</scope>
    <source>
        <strain evidence="2 3">200701203</strain>
    </source>
</reference>
<keyword evidence="1" id="KW-1133">Transmembrane helix</keyword>
<accession>M3F8B5</accession>